<dbReference type="InterPro" id="IPR036259">
    <property type="entry name" value="MFS_trans_sf"/>
</dbReference>
<dbReference type="RefSeq" id="WP_184932719.1">
    <property type="nucleotide sequence ID" value="NZ_JACHJY010000012.1"/>
</dbReference>
<keyword evidence="9" id="KW-1185">Reference proteome</keyword>
<dbReference type="GO" id="GO:0022857">
    <property type="term" value="F:transmembrane transporter activity"/>
    <property type="evidence" value="ECO:0007669"/>
    <property type="project" value="InterPro"/>
</dbReference>
<evidence type="ECO:0000313" key="8">
    <source>
        <dbReference type="EMBL" id="MBB4986260.1"/>
    </source>
</evidence>
<evidence type="ECO:0000256" key="5">
    <source>
        <dbReference type="ARBA" id="ARBA00023136"/>
    </source>
</evidence>
<dbReference type="Proteomes" id="UP000582643">
    <property type="component" value="Unassembled WGS sequence"/>
</dbReference>
<evidence type="ECO:0000256" key="1">
    <source>
        <dbReference type="ARBA" id="ARBA00004651"/>
    </source>
</evidence>
<evidence type="ECO:0000256" key="4">
    <source>
        <dbReference type="ARBA" id="ARBA00022989"/>
    </source>
</evidence>
<keyword evidence="2" id="KW-1003">Cell membrane</keyword>
<accession>A0A7W7U781</accession>
<evidence type="ECO:0000256" key="2">
    <source>
        <dbReference type="ARBA" id="ARBA00022475"/>
    </source>
</evidence>
<organism evidence="8 9">
    <name type="scientific">Streptomyces nymphaeiformis</name>
    <dbReference type="NCBI Taxonomy" id="2663842"/>
    <lineage>
        <taxon>Bacteria</taxon>
        <taxon>Bacillati</taxon>
        <taxon>Actinomycetota</taxon>
        <taxon>Actinomycetes</taxon>
        <taxon>Kitasatosporales</taxon>
        <taxon>Streptomycetaceae</taxon>
        <taxon>Streptomyces</taxon>
    </lineage>
</organism>
<name>A0A7W7U781_9ACTN</name>
<evidence type="ECO:0000259" key="7">
    <source>
        <dbReference type="PROSITE" id="PS50850"/>
    </source>
</evidence>
<keyword evidence="5 6" id="KW-0472">Membrane</keyword>
<feature type="transmembrane region" description="Helical" evidence="6">
    <location>
        <begin position="286"/>
        <end position="304"/>
    </location>
</feature>
<feature type="transmembrane region" description="Helical" evidence="6">
    <location>
        <begin position="94"/>
        <end position="114"/>
    </location>
</feature>
<protein>
    <submittedName>
        <fullName evidence="8">MFS family permease</fullName>
    </submittedName>
</protein>
<dbReference type="PROSITE" id="PS50850">
    <property type="entry name" value="MFS"/>
    <property type="match status" value="1"/>
</dbReference>
<dbReference type="EMBL" id="JACHJY010000012">
    <property type="protein sequence ID" value="MBB4986260.1"/>
    <property type="molecule type" value="Genomic_DNA"/>
</dbReference>
<dbReference type="AlphaFoldDB" id="A0A7W7U781"/>
<evidence type="ECO:0000313" key="9">
    <source>
        <dbReference type="Proteomes" id="UP000582643"/>
    </source>
</evidence>
<feature type="domain" description="Major facilitator superfamily (MFS) profile" evidence="7">
    <location>
        <begin position="26"/>
        <end position="375"/>
    </location>
</feature>
<feature type="transmembrane region" description="Helical" evidence="6">
    <location>
        <begin position="255"/>
        <end position="274"/>
    </location>
</feature>
<feature type="transmembrane region" description="Helical" evidence="6">
    <location>
        <begin position="346"/>
        <end position="368"/>
    </location>
</feature>
<dbReference type="PANTHER" id="PTHR43124">
    <property type="entry name" value="PURINE EFFLUX PUMP PBUE"/>
    <property type="match status" value="1"/>
</dbReference>
<comment type="subcellular location">
    <subcellularLocation>
        <location evidence="1">Cell membrane</location>
        <topology evidence="1">Multi-pass membrane protein</topology>
    </subcellularLocation>
</comment>
<gene>
    <name evidence="8" type="ORF">GGE06_007227</name>
</gene>
<evidence type="ECO:0000256" key="6">
    <source>
        <dbReference type="SAM" id="Phobius"/>
    </source>
</evidence>
<dbReference type="GO" id="GO:0005886">
    <property type="term" value="C:plasma membrane"/>
    <property type="evidence" value="ECO:0007669"/>
    <property type="project" value="UniProtKB-SubCell"/>
</dbReference>
<feature type="transmembrane region" description="Helical" evidence="6">
    <location>
        <begin position="222"/>
        <end position="243"/>
    </location>
</feature>
<dbReference type="SUPFAM" id="SSF103473">
    <property type="entry name" value="MFS general substrate transporter"/>
    <property type="match status" value="1"/>
</dbReference>
<proteinExistence type="predicted"/>
<sequence length="375" mass="36540">MSGPFTDRRFAGARWVDGRSAGPFAGRTGPLLAALAAPASMGVSGPSLALPEAARALSATPAATAWLMTAFGLGMALGTPLLSATAGRRHGTAGVVKAAAALVALGALVVLLAPNLPLAVAGRALEAAGAAGLNVAAFQLAGRDRSGRTPGLVAIGSAVGGTAGLFTGAAVAGALGWRGALVLPLLSLLSLRPALALANEESPRTPAPTPGLPLDILRNSRFLAAAALMLTLSTVNFALLYAAPRRVAALTGWGPVETGAVASVAALAGALLSWQLVRGAPTLGAARLKGLLGAGSAVALALAVTAPWPVAVLVGSGTSALVTAGGQGLLSGAATETLPAARHGNAIGLFNLAFLIGVAAGPALASFADQTVQFI</sequence>
<dbReference type="InterPro" id="IPR020846">
    <property type="entry name" value="MFS_dom"/>
</dbReference>
<keyword evidence="4 6" id="KW-1133">Transmembrane helix</keyword>
<comment type="caution">
    <text evidence="8">The sequence shown here is derived from an EMBL/GenBank/DDBJ whole genome shotgun (WGS) entry which is preliminary data.</text>
</comment>
<dbReference type="Gene3D" id="1.20.1250.20">
    <property type="entry name" value="MFS general substrate transporter like domains"/>
    <property type="match status" value="1"/>
</dbReference>
<dbReference type="PANTHER" id="PTHR43124:SF3">
    <property type="entry name" value="CHLORAMPHENICOL EFFLUX PUMP RV0191"/>
    <property type="match status" value="1"/>
</dbReference>
<reference evidence="8 9" key="1">
    <citation type="submission" date="2020-08" db="EMBL/GenBank/DDBJ databases">
        <title>Genomic Encyclopedia of Type Strains, Phase III (KMG-III): the genomes of soil and plant-associated and newly described type strains.</title>
        <authorList>
            <person name="Whitman W."/>
        </authorList>
    </citation>
    <scope>NUCLEOTIDE SEQUENCE [LARGE SCALE GENOMIC DNA]</scope>
    <source>
        <strain evidence="8 9">SFB5A</strain>
    </source>
</reference>
<feature type="transmembrane region" description="Helical" evidence="6">
    <location>
        <begin position="63"/>
        <end position="82"/>
    </location>
</feature>
<keyword evidence="3 6" id="KW-0812">Transmembrane</keyword>
<dbReference type="InterPro" id="IPR011701">
    <property type="entry name" value="MFS"/>
</dbReference>
<feature type="transmembrane region" description="Helical" evidence="6">
    <location>
        <begin position="152"/>
        <end position="175"/>
    </location>
</feature>
<dbReference type="Pfam" id="PF07690">
    <property type="entry name" value="MFS_1"/>
    <property type="match status" value="1"/>
</dbReference>
<dbReference type="InterPro" id="IPR050189">
    <property type="entry name" value="MFS_Efflux_Transporters"/>
</dbReference>
<evidence type="ECO:0000256" key="3">
    <source>
        <dbReference type="ARBA" id="ARBA00022692"/>
    </source>
</evidence>